<dbReference type="InterPro" id="IPR036116">
    <property type="entry name" value="FN3_sf"/>
</dbReference>
<dbReference type="PANTHER" id="PTHR20859">
    <property type="entry name" value="INTERFERON/INTERLEUKIN RECEPTOR"/>
    <property type="match status" value="1"/>
</dbReference>
<feature type="transmembrane region" description="Helical" evidence="1">
    <location>
        <begin position="214"/>
        <end position="235"/>
    </location>
</feature>
<evidence type="ECO:0000256" key="1">
    <source>
        <dbReference type="SAM" id="Phobius"/>
    </source>
</evidence>
<organism evidence="5 6">
    <name type="scientific">Seriola dumerili</name>
    <name type="common">Greater amberjack</name>
    <name type="synonym">Caranx dumerili</name>
    <dbReference type="NCBI Taxonomy" id="41447"/>
    <lineage>
        <taxon>Eukaryota</taxon>
        <taxon>Metazoa</taxon>
        <taxon>Chordata</taxon>
        <taxon>Craniata</taxon>
        <taxon>Vertebrata</taxon>
        <taxon>Euteleostomi</taxon>
        <taxon>Actinopterygii</taxon>
        <taxon>Neopterygii</taxon>
        <taxon>Teleostei</taxon>
        <taxon>Neoteleostei</taxon>
        <taxon>Acanthomorphata</taxon>
        <taxon>Carangaria</taxon>
        <taxon>Carangiformes</taxon>
        <taxon>Carangidae</taxon>
        <taxon>Seriola</taxon>
    </lineage>
</organism>
<evidence type="ECO:0000259" key="3">
    <source>
        <dbReference type="Pfam" id="PF01108"/>
    </source>
</evidence>
<dbReference type="OMA" id="ACSRHGD"/>
<proteinExistence type="predicted"/>
<dbReference type="Pfam" id="PF01108">
    <property type="entry name" value="Tissue_fac"/>
    <property type="match status" value="1"/>
</dbReference>
<dbReference type="GeneID" id="111228112"/>
<dbReference type="KEGG" id="sdu:111228112"/>
<dbReference type="GO" id="GO:0005886">
    <property type="term" value="C:plasma membrane"/>
    <property type="evidence" value="ECO:0007669"/>
    <property type="project" value="TreeGrafter"/>
</dbReference>
<dbReference type="CTD" id="3460"/>
<keyword evidence="1" id="KW-1133">Transmembrane helix</keyword>
<evidence type="ECO:0000313" key="5">
    <source>
        <dbReference type="Ensembl" id="ENSSDUP00000000686.1"/>
    </source>
</evidence>
<dbReference type="RefSeq" id="XP_022609649.1">
    <property type="nucleotide sequence ID" value="XM_022753928.1"/>
</dbReference>
<evidence type="ECO:0000259" key="4">
    <source>
        <dbReference type="Pfam" id="PF09294"/>
    </source>
</evidence>
<keyword evidence="1" id="KW-0472">Membrane</keyword>
<dbReference type="Pfam" id="PF09294">
    <property type="entry name" value="Interfer-bind"/>
    <property type="match status" value="1"/>
</dbReference>
<keyword evidence="6" id="KW-1185">Reference proteome</keyword>
<dbReference type="Proteomes" id="UP000261420">
    <property type="component" value="Unplaced"/>
</dbReference>
<dbReference type="InterPro" id="IPR003961">
    <property type="entry name" value="FN3_dom"/>
</dbReference>
<reference evidence="5" key="1">
    <citation type="submission" date="2025-08" db="UniProtKB">
        <authorList>
            <consortium name="Ensembl"/>
        </authorList>
    </citation>
    <scope>IDENTIFICATION</scope>
</reference>
<evidence type="ECO:0000313" key="6">
    <source>
        <dbReference type="Proteomes" id="UP000261420"/>
    </source>
</evidence>
<evidence type="ECO:0000256" key="2">
    <source>
        <dbReference type="SAM" id="SignalP"/>
    </source>
</evidence>
<dbReference type="STRING" id="41447.ENSSDUP00000000686"/>
<dbReference type="AlphaFoldDB" id="A0A3B4T3I4"/>
<sequence length="297" mass="33726">MFCYGTLLLWIHVVAAVTTPAPPEKIHIEKWLLTWTPATEERDVTYTVQYSSFDTGVWKDVPACVNTSFTFCNVTFSKTENEHGCVMLSVRTERRGLTSRPVQACSRHGDSCTPEVSLTARPGSLTVYLSQDHSLFQDYGGHIQHRVYYGMEGESLQEKYVDGVASVSIKSLKEGQRYCTKVQYMYFTKLIGPESCTQCEVIPRSRDKSVQTEVIVVVMVAVIMFLIAVMAYFLICHRGRIKQLLRPPCEIPDFLLEPYPENHIFSSPSSPSEERYDVLSFITTKEIRGDPRTTTSF</sequence>
<dbReference type="GO" id="GO:0004896">
    <property type="term" value="F:cytokine receptor activity"/>
    <property type="evidence" value="ECO:0007669"/>
    <property type="project" value="TreeGrafter"/>
</dbReference>
<feature type="signal peptide" evidence="2">
    <location>
        <begin position="1"/>
        <end position="16"/>
    </location>
</feature>
<feature type="domain" description="Fibronectin type-III" evidence="3">
    <location>
        <begin position="3"/>
        <end position="99"/>
    </location>
</feature>
<accession>A0A3B4T3I4</accession>
<keyword evidence="1" id="KW-0812">Transmembrane</keyword>
<dbReference type="InterPro" id="IPR050650">
    <property type="entry name" value="Type-II_Cytokine-TF_Rcpt"/>
</dbReference>
<reference evidence="5" key="2">
    <citation type="submission" date="2025-09" db="UniProtKB">
        <authorList>
            <consortium name="Ensembl"/>
        </authorList>
    </citation>
    <scope>IDENTIFICATION</scope>
</reference>
<dbReference type="InterPro" id="IPR015373">
    <property type="entry name" value="Interferon/interleukin_rcp_dom"/>
</dbReference>
<feature type="chain" id="PRO_5017198187" evidence="2">
    <location>
        <begin position="17"/>
        <end position="297"/>
    </location>
</feature>
<keyword evidence="2" id="KW-0732">Signal</keyword>
<dbReference type="Gene3D" id="2.60.40.10">
    <property type="entry name" value="Immunoglobulins"/>
    <property type="match status" value="2"/>
</dbReference>
<feature type="domain" description="Interferon/interleukin receptor" evidence="4">
    <location>
        <begin position="114"/>
        <end position="201"/>
    </location>
</feature>
<dbReference type="GeneTree" id="ENSGT00510000051617"/>
<dbReference type="PANTHER" id="PTHR20859:SF53">
    <property type="entry name" value="INTERLEUKIN-22 RECEPTOR SUBUNIT ALPHA-1"/>
    <property type="match status" value="1"/>
</dbReference>
<dbReference type="SUPFAM" id="SSF49265">
    <property type="entry name" value="Fibronectin type III"/>
    <property type="match status" value="2"/>
</dbReference>
<name>A0A3B4T3I4_SERDU</name>
<dbReference type="InterPro" id="IPR013783">
    <property type="entry name" value="Ig-like_fold"/>
</dbReference>
<protein>
    <submittedName>
        <fullName evidence="5">Uncharacterized LOC111228112</fullName>
    </submittedName>
</protein>
<dbReference type="Ensembl" id="ENSSDUT00000000728.1">
    <property type="protein sequence ID" value="ENSSDUP00000000686.1"/>
    <property type="gene ID" value="ENSSDUG00000000592.1"/>
</dbReference>